<evidence type="ECO:0000256" key="2">
    <source>
        <dbReference type="SAM" id="SignalP"/>
    </source>
</evidence>
<dbReference type="AlphaFoldDB" id="A0A915KRW3"/>
<name>A0A915KRW3_ROMCU</name>
<proteinExistence type="predicted"/>
<evidence type="ECO:0000313" key="4">
    <source>
        <dbReference type="WBParaSite" id="nRc.2.0.1.t41224-RA"/>
    </source>
</evidence>
<evidence type="ECO:0000256" key="1">
    <source>
        <dbReference type="SAM" id="Phobius"/>
    </source>
</evidence>
<keyword evidence="2" id="KW-0732">Signal</keyword>
<accession>A0A915KRW3</accession>
<feature type="signal peptide" evidence="2">
    <location>
        <begin position="1"/>
        <end position="18"/>
    </location>
</feature>
<dbReference type="Proteomes" id="UP000887565">
    <property type="component" value="Unplaced"/>
</dbReference>
<keyword evidence="3" id="KW-1185">Reference proteome</keyword>
<keyword evidence="1" id="KW-1133">Transmembrane helix</keyword>
<keyword evidence="1" id="KW-0812">Transmembrane</keyword>
<organism evidence="3 4">
    <name type="scientific">Romanomermis culicivorax</name>
    <name type="common">Nematode worm</name>
    <dbReference type="NCBI Taxonomy" id="13658"/>
    <lineage>
        <taxon>Eukaryota</taxon>
        <taxon>Metazoa</taxon>
        <taxon>Ecdysozoa</taxon>
        <taxon>Nematoda</taxon>
        <taxon>Enoplea</taxon>
        <taxon>Dorylaimia</taxon>
        <taxon>Mermithida</taxon>
        <taxon>Mermithoidea</taxon>
        <taxon>Mermithidae</taxon>
        <taxon>Romanomermis</taxon>
    </lineage>
</organism>
<feature type="chain" id="PRO_5036951575" evidence="2">
    <location>
        <begin position="19"/>
        <end position="301"/>
    </location>
</feature>
<evidence type="ECO:0000313" key="3">
    <source>
        <dbReference type="Proteomes" id="UP000887565"/>
    </source>
</evidence>
<reference evidence="4" key="1">
    <citation type="submission" date="2022-11" db="UniProtKB">
        <authorList>
            <consortium name="WormBaseParasite"/>
        </authorList>
    </citation>
    <scope>IDENTIFICATION</scope>
</reference>
<dbReference type="WBParaSite" id="nRc.2.0.1.t41224-RA">
    <property type="protein sequence ID" value="nRc.2.0.1.t41224-RA"/>
    <property type="gene ID" value="nRc.2.0.1.g41224"/>
</dbReference>
<sequence>MLDCALVIFLDCIVVTQMYENKFPGLDLPMGHMDVNPFNVAVLNLEVSGCNALYEFYMITGKNPKSRDQISEMPCRSRIRNLFIDSNLFMLLILYTLILSFIFVKPIYTFDLRDQNKFQGLYSTNHTLNVNYKWCCADVCKTVENFIIEEGQIASWDGSLVGSDLGDLGGCIASSGQNKNKPKRNSSIEESQQSSFTQALLQLGNLKSKKDNKSLNERHHKWTVKFNKNEETVDLDTPDVNLSFEGPKKTPHTIFRINGNIQTNTLIDTGAVYSLLDADVAEKVHNIQICPSKARPIAANR</sequence>
<feature type="transmembrane region" description="Helical" evidence="1">
    <location>
        <begin position="88"/>
        <end position="108"/>
    </location>
</feature>
<keyword evidence="1" id="KW-0472">Membrane</keyword>
<protein>
    <submittedName>
        <fullName evidence="4">Peptidase A2 domain-containing protein</fullName>
    </submittedName>
</protein>